<comment type="caution">
    <text evidence="4">The sequence shown here is derived from an EMBL/GenBank/DDBJ whole genome shotgun (WGS) entry which is preliminary data.</text>
</comment>
<feature type="domain" description="CzcB-like barrel-sandwich hybrid" evidence="3">
    <location>
        <begin position="25"/>
        <end position="171"/>
    </location>
</feature>
<evidence type="ECO:0000256" key="1">
    <source>
        <dbReference type="ARBA" id="ARBA00009477"/>
    </source>
</evidence>
<dbReference type="NCBIfam" id="TIGR01730">
    <property type="entry name" value="RND_mfp"/>
    <property type="match status" value="1"/>
</dbReference>
<accession>A0ABQ5XCA8</accession>
<dbReference type="SUPFAM" id="SSF111369">
    <property type="entry name" value="HlyD-like secretion proteins"/>
    <property type="match status" value="1"/>
</dbReference>
<organism evidence="4 5">
    <name type="scientific">Dyella flagellata</name>
    <dbReference type="NCBI Taxonomy" id="1867833"/>
    <lineage>
        <taxon>Bacteria</taxon>
        <taxon>Pseudomonadati</taxon>
        <taxon>Pseudomonadota</taxon>
        <taxon>Gammaproteobacteria</taxon>
        <taxon>Lysobacterales</taxon>
        <taxon>Rhodanobacteraceae</taxon>
        <taxon>Dyella</taxon>
    </lineage>
</organism>
<gene>
    <name evidence="4" type="primary">czcB</name>
    <name evidence="4" type="ORF">GCM10007898_28670</name>
</gene>
<name>A0ABQ5XCA8_9GAMM</name>
<dbReference type="PANTHER" id="PTHR30469">
    <property type="entry name" value="MULTIDRUG RESISTANCE PROTEIN MDTA"/>
    <property type="match status" value="1"/>
</dbReference>
<sequence length="261" mass="28736">MFAIAPAWSNATDSYDCLIEPAQTVELGTPVGGLLEHVMVKRGDKITRNEVLANLESHVEQTAAELAHYKSQLNGPTELAQSKIEFSQRKFERRHDLAQAQLMAKQDSDDAESELRQAQAELTEAKENREVARLDYLHEMSQLNLRTIRSPFDGVVVDQMMWPGEIVEPGATKHAVLKVAQLNPLRVRAVLPLRAFGTTHLGMAASVVSEIEPGTPYAAKVSSVDRIVDAASGTFVVFMDLPNPKLELPAGVKCKVTLRVK</sequence>
<dbReference type="Gene3D" id="2.40.30.170">
    <property type="match status" value="1"/>
</dbReference>
<dbReference type="InterPro" id="IPR006143">
    <property type="entry name" value="RND_pump_MFP"/>
</dbReference>
<dbReference type="Pfam" id="PF25973">
    <property type="entry name" value="BSH_CzcB"/>
    <property type="match status" value="1"/>
</dbReference>
<evidence type="ECO:0000313" key="5">
    <source>
        <dbReference type="Proteomes" id="UP001156627"/>
    </source>
</evidence>
<dbReference type="Proteomes" id="UP001156627">
    <property type="component" value="Unassembled WGS sequence"/>
</dbReference>
<evidence type="ECO:0000313" key="4">
    <source>
        <dbReference type="EMBL" id="GLQ89294.1"/>
    </source>
</evidence>
<dbReference type="Gene3D" id="2.40.50.100">
    <property type="match status" value="1"/>
</dbReference>
<protein>
    <submittedName>
        <fullName evidence="4">Cation transporter</fullName>
    </submittedName>
</protein>
<keyword evidence="5" id="KW-1185">Reference proteome</keyword>
<dbReference type="PANTHER" id="PTHR30469:SF15">
    <property type="entry name" value="HLYD FAMILY OF SECRETION PROTEINS"/>
    <property type="match status" value="1"/>
</dbReference>
<dbReference type="InterPro" id="IPR058647">
    <property type="entry name" value="BSH_CzcB-like"/>
</dbReference>
<evidence type="ECO:0000256" key="2">
    <source>
        <dbReference type="SAM" id="Coils"/>
    </source>
</evidence>
<dbReference type="Gene3D" id="1.10.287.470">
    <property type="entry name" value="Helix hairpin bin"/>
    <property type="match status" value="1"/>
</dbReference>
<proteinExistence type="inferred from homology"/>
<feature type="coiled-coil region" evidence="2">
    <location>
        <begin position="101"/>
        <end position="135"/>
    </location>
</feature>
<dbReference type="RefSeq" id="WP_284332735.1">
    <property type="nucleotide sequence ID" value="NZ_BSOA01000034.1"/>
</dbReference>
<dbReference type="EMBL" id="BSOA01000034">
    <property type="protein sequence ID" value="GLQ89294.1"/>
    <property type="molecule type" value="Genomic_DNA"/>
</dbReference>
<comment type="similarity">
    <text evidence="1">Belongs to the membrane fusion protein (MFP) (TC 8.A.1) family.</text>
</comment>
<keyword evidence="2" id="KW-0175">Coiled coil</keyword>
<evidence type="ECO:0000259" key="3">
    <source>
        <dbReference type="Pfam" id="PF25973"/>
    </source>
</evidence>
<reference evidence="5" key="1">
    <citation type="journal article" date="2019" name="Int. J. Syst. Evol. Microbiol.">
        <title>The Global Catalogue of Microorganisms (GCM) 10K type strain sequencing project: providing services to taxonomists for standard genome sequencing and annotation.</title>
        <authorList>
            <consortium name="The Broad Institute Genomics Platform"/>
            <consortium name="The Broad Institute Genome Sequencing Center for Infectious Disease"/>
            <person name="Wu L."/>
            <person name="Ma J."/>
        </authorList>
    </citation>
    <scope>NUCLEOTIDE SEQUENCE [LARGE SCALE GENOMIC DNA]</scope>
    <source>
        <strain evidence="5">NBRC 111981</strain>
    </source>
</reference>